<dbReference type="EMBL" id="AP019536">
    <property type="protein sequence ID" value="BBI99787.1"/>
    <property type="molecule type" value="Genomic_DNA"/>
</dbReference>
<dbReference type="CDD" id="cd02042">
    <property type="entry name" value="ParAB_family"/>
    <property type="match status" value="1"/>
</dbReference>
<feature type="domain" description="CobQ/CobB/MinD/ParA nucleotide binding" evidence="1">
    <location>
        <begin position="4"/>
        <end position="178"/>
    </location>
</feature>
<dbReference type="InterPro" id="IPR027417">
    <property type="entry name" value="P-loop_NTPase"/>
</dbReference>
<organism evidence="2 3">
    <name type="scientific">Ferrigenium kumadai</name>
    <dbReference type="NCBI Taxonomy" id="1682490"/>
    <lineage>
        <taxon>Bacteria</taxon>
        <taxon>Pseudomonadati</taxon>
        <taxon>Pseudomonadota</taxon>
        <taxon>Betaproteobacteria</taxon>
        <taxon>Nitrosomonadales</taxon>
        <taxon>Gallionellaceae</taxon>
        <taxon>Ferrigenium</taxon>
    </lineage>
</organism>
<dbReference type="InterPro" id="IPR002586">
    <property type="entry name" value="CobQ/CobB/MinD/ParA_Nub-bd_dom"/>
</dbReference>
<evidence type="ECO:0000313" key="3">
    <source>
        <dbReference type="Proteomes" id="UP001319121"/>
    </source>
</evidence>
<evidence type="ECO:0000313" key="2">
    <source>
        <dbReference type="EMBL" id="BBI99787.1"/>
    </source>
</evidence>
<accession>A0AAN1SZR1</accession>
<gene>
    <name evidence="2" type="ORF">FGKAn22_14800</name>
</gene>
<dbReference type="RefSeq" id="WP_212785044.1">
    <property type="nucleotide sequence ID" value="NZ_AP019536.1"/>
</dbReference>
<dbReference type="Proteomes" id="UP001319121">
    <property type="component" value="Chromosome"/>
</dbReference>
<dbReference type="Gene3D" id="3.40.50.300">
    <property type="entry name" value="P-loop containing nucleotide triphosphate hydrolases"/>
    <property type="match status" value="1"/>
</dbReference>
<proteinExistence type="predicted"/>
<dbReference type="PANTHER" id="PTHR13696:SF96">
    <property type="entry name" value="COBQ_COBB_MIND_PARA NUCLEOTIDE BINDING DOMAIN-CONTAINING PROTEIN"/>
    <property type="match status" value="1"/>
</dbReference>
<dbReference type="PANTHER" id="PTHR13696">
    <property type="entry name" value="P-LOOP CONTAINING NUCLEOSIDE TRIPHOSPHATE HYDROLASE"/>
    <property type="match status" value="1"/>
</dbReference>
<dbReference type="Pfam" id="PF01656">
    <property type="entry name" value="CbiA"/>
    <property type="match status" value="1"/>
</dbReference>
<dbReference type="KEGG" id="fku:FGKAn22_14800"/>
<dbReference type="InterPro" id="IPR050678">
    <property type="entry name" value="DNA_Partitioning_ATPase"/>
</dbReference>
<keyword evidence="3" id="KW-1185">Reference proteome</keyword>
<dbReference type="SUPFAM" id="SSF52540">
    <property type="entry name" value="P-loop containing nucleoside triphosphate hydrolases"/>
    <property type="match status" value="1"/>
</dbReference>
<sequence length="205" mass="22696">MQSILIANPKGGSGKSTLSTNIAGYLASQGKRVAMLDLDRQKSSTQWLASRPANLPPISMLHEHAASDKRADWLVIDSPAGLHGKNLEHALHLVDKVIVPIAPSLFDIQASRDFLQLLSEDKSVRKGKTFVGVVGMRMDPRTRAALTLEQFLQGLGLPVLAYLREAQVYVNAAFEGKTLFDLPAHLAERELEQWAYLLRWMETRG</sequence>
<protein>
    <submittedName>
        <fullName evidence="2">Cobyrinic acid a,c-diamide synthase</fullName>
    </submittedName>
</protein>
<reference evidence="2 3" key="1">
    <citation type="submission" date="2019-03" db="EMBL/GenBank/DDBJ databases">
        <title>Complete genome sequence of Ferrigenium kumadai strain An22, a microaerophilic iron-oxidizing bacterium isolated from a paddy field soil.</title>
        <authorList>
            <person name="Watanabe T."/>
            <person name="Asakawa S."/>
        </authorList>
    </citation>
    <scope>NUCLEOTIDE SEQUENCE [LARGE SCALE GENOMIC DNA]</scope>
    <source>
        <strain evidence="2 3">An22</strain>
    </source>
</reference>
<name>A0AAN1SZR1_9PROT</name>
<evidence type="ECO:0000259" key="1">
    <source>
        <dbReference type="Pfam" id="PF01656"/>
    </source>
</evidence>
<dbReference type="AlphaFoldDB" id="A0AAN1SZR1"/>
<dbReference type="PIRSF" id="PIRSF009320">
    <property type="entry name" value="Nuc_binding_HP_1000"/>
    <property type="match status" value="1"/>
</dbReference>